<reference evidence="10 11" key="1">
    <citation type="submission" date="2019-04" db="EMBL/GenBank/DDBJ databases">
        <title>Genome sequencing of Clostridium botulinum Groups I-IV and Clostridium butyricum.</title>
        <authorList>
            <person name="Brunt J."/>
            <person name="Van Vliet A.H.M."/>
            <person name="Stringer S.C."/>
            <person name="Carter A.T."/>
            <person name="Peck M.W."/>
        </authorList>
    </citation>
    <scope>NUCLEOTIDE SEQUENCE [LARGE SCALE GENOMIC DNA]</scope>
    <source>
        <strain evidence="8 11">1605</strain>
        <strain evidence="9 10">CB-K-33E</strain>
    </source>
</reference>
<keyword evidence="4" id="KW-0804">Transcription</keyword>
<evidence type="ECO:0000256" key="1">
    <source>
        <dbReference type="ARBA" id="ARBA00022679"/>
    </source>
</evidence>
<dbReference type="GO" id="GO:0008982">
    <property type="term" value="F:protein-N(PI)-phosphohistidine-sugar phosphotransferase activity"/>
    <property type="evidence" value="ECO:0007669"/>
    <property type="project" value="InterPro"/>
</dbReference>
<dbReference type="Proteomes" id="UP000476820">
    <property type="component" value="Unassembled WGS sequence"/>
</dbReference>
<dbReference type="Proteomes" id="UP000473681">
    <property type="component" value="Unassembled WGS sequence"/>
</dbReference>
<dbReference type="Gene3D" id="1.10.1790.10">
    <property type="entry name" value="PRD domain"/>
    <property type="match status" value="1"/>
</dbReference>
<dbReference type="InterPro" id="IPR036095">
    <property type="entry name" value="PTS_EIIB-like_sf"/>
</dbReference>
<dbReference type="PROSITE" id="PS51372">
    <property type="entry name" value="PRD_2"/>
    <property type="match status" value="1"/>
</dbReference>
<keyword evidence="1" id="KW-0808">Transferase</keyword>
<dbReference type="EMBL" id="SWVK01000022">
    <property type="protein sequence ID" value="NFN36318.1"/>
    <property type="molecule type" value="Genomic_DNA"/>
</dbReference>
<dbReference type="Pfam" id="PF00359">
    <property type="entry name" value="PTS_EIIA_2"/>
    <property type="match status" value="1"/>
</dbReference>
<evidence type="ECO:0000313" key="9">
    <source>
        <dbReference type="EMBL" id="NFN36318.1"/>
    </source>
</evidence>
<dbReference type="GO" id="GO:0009401">
    <property type="term" value="P:phosphoenolpyruvate-dependent sugar phosphotransferase system"/>
    <property type="evidence" value="ECO:0007669"/>
    <property type="project" value="InterPro"/>
</dbReference>
<evidence type="ECO:0000259" key="7">
    <source>
        <dbReference type="PROSITE" id="PS51372"/>
    </source>
</evidence>
<name>A0A0L9YCM0_CLOBO</name>
<dbReference type="GO" id="GO:0006355">
    <property type="term" value="P:regulation of DNA-templated transcription"/>
    <property type="evidence" value="ECO:0007669"/>
    <property type="project" value="InterPro"/>
</dbReference>
<dbReference type="Gene3D" id="3.40.930.10">
    <property type="entry name" value="Mannitol-specific EII, Chain A"/>
    <property type="match status" value="1"/>
</dbReference>
<dbReference type="InterPro" id="IPR013011">
    <property type="entry name" value="PTS_EIIB_2"/>
</dbReference>
<dbReference type="InterPro" id="IPR036634">
    <property type="entry name" value="PRD_sf"/>
</dbReference>
<dbReference type="PANTHER" id="PTHR30185">
    <property type="entry name" value="CRYPTIC BETA-GLUCOSIDE BGL OPERON ANTITERMINATOR"/>
    <property type="match status" value="1"/>
</dbReference>
<dbReference type="PANTHER" id="PTHR30185:SF18">
    <property type="entry name" value="TRANSCRIPTIONAL REGULATOR MTLR"/>
    <property type="match status" value="1"/>
</dbReference>
<dbReference type="Pfam" id="PF08279">
    <property type="entry name" value="HTH_11"/>
    <property type="match status" value="1"/>
</dbReference>
<dbReference type="PROSITE" id="PS51094">
    <property type="entry name" value="PTS_EIIA_TYPE_2"/>
    <property type="match status" value="1"/>
</dbReference>
<proteinExistence type="predicted"/>
<evidence type="ECO:0000259" key="5">
    <source>
        <dbReference type="PROSITE" id="PS51094"/>
    </source>
</evidence>
<dbReference type="SUPFAM" id="SSF55804">
    <property type="entry name" value="Phoshotransferase/anion transport protein"/>
    <property type="match status" value="1"/>
</dbReference>
<protein>
    <submittedName>
        <fullName evidence="8">PRD domain-containing protein</fullName>
    </submittedName>
</protein>
<dbReference type="SUPFAM" id="SSF52794">
    <property type="entry name" value="PTS system IIB component-like"/>
    <property type="match status" value="1"/>
</dbReference>
<dbReference type="InterPro" id="IPR013196">
    <property type="entry name" value="HTH_11"/>
</dbReference>
<dbReference type="Pfam" id="PF00874">
    <property type="entry name" value="PRD"/>
    <property type="match status" value="1"/>
</dbReference>
<dbReference type="OrthoDB" id="3175596at2"/>
<evidence type="ECO:0000259" key="6">
    <source>
        <dbReference type="PROSITE" id="PS51099"/>
    </source>
</evidence>
<keyword evidence="2" id="KW-0677">Repeat</keyword>
<dbReference type="InterPro" id="IPR011608">
    <property type="entry name" value="PRD"/>
</dbReference>
<feature type="domain" description="PRD" evidence="7">
    <location>
        <begin position="273"/>
        <end position="380"/>
    </location>
</feature>
<sequence length="628" mass="72537">MITLNKRQKDIINFLESKDEYVTIDCIAKFFEVSSRTIRNDLDSIENLIKESNIILERKPRVGIKLIFKNGQDVQEVINEQDYKVYSSDDRIIVIILSLIIKGKATIEDLAKDVDVSKNTLVQDFKLVTAKLEEYNIQVSKKTYYGITINDNEEKIRNVFFSIYSKLSDELKHDIKERLTKETNLKYSFIKEKIEKIENNIGTVYSEESIEELEIITLLSINRYNNNFKIDYSEKERNSLIMRREFDILKGILSLDDLEICYLLKISDGSRRAVGGEVNNITQEILDELCKTLNIDCSNDLEFTSQIAMHLKVAIHRIKNNLVIENPMLEEIKYKMSFIYQITETILSSKEDIIGVKFPEEEIAYMAMYFDAIFERNIKSKFTYKILLVCNGGLATSSLLKVRIGAMIPELEIKNVCRLKDLDKELENTDIDFIVSTIPVKADKYKVIKVNPLLDNSDVDKIKTEIYNKRYEKNCEYLIDLVKSDNETELIKLLPQDVTQLHVDIDDWKEAIEVATKPLVDENKITKEYSKEIIKVVENLGNYMVFIPKVAFVHATPDNVLENSMALLTLKSEIQFGSKNKVPVKAMVVLANKTENMNLVNLLEIITKGDNIEKFKNAANYDEIKSIT</sequence>
<evidence type="ECO:0000313" key="11">
    <source>
        <dbReference type="Proteomes" id="UP000476820"/>
    </source>
</evidence>
<dbReference type="EMBL" id="SWOV01000062">
    <property type="protein sequence ID" value="NFF89327.1"/>
    <property type="molecule type" value="Genomic_DNA"/>
</dbReference>
<feature type="domain" description="PTS EIIB type-2" evidence="6">
    <location>
        <begin position="384"/>
        <end position="474"/>
    </location>
</feature>
<feature type="domain" description="PTS EIIA type-2" evidence="5">
    <location>
        <begin position="492"/>
        <end position="628"/>
    </location>
</feature>
<dbReference type="RefSeq" id="WP_053341756.1">
    <property type="nucleotide sequence ID" value="NZ_LFPA01000147.1"/>
</dbReference>
<dbReference type="InterPro" id="IPR016152">
    <property type="entry name" value="PTrfase/Anion_transptr"/>
</dbReference>
<evidence type="ECO:0000256" key="3">
    <source>
        <dbReference type="ARBA" id="ARBA00023015"/>
    </source>
</evidence>
<dbReference type="InterPro" id="IPR036388">
    <property type="entry name" value="WH-like_DNA-bd_sf"/>
</dbReference>
<organism evidence="8 11">
    <name type="scientific">Clostridium botulinum</name>
    <dbReference type="NCBI Taxonomy" id="1491"/>
    <lineage>
        <taxon>Bacteria</taxon>
        <taxon>Bacillati</taxon>
        <taxon>Bacillota</taxon>
        <taxon>Clostridia</taxon>
        <taxon>Eubacteriales</taxon>
        <taxon>Clostridiaceae</taxon>
        <taxon>Clostridium</taxon>
    </lineage>
</organism>
<dbReference type="SUPFAM" id="SSF63520">
    <property type="entry name" value="PTS-regulatory domain, PRD"/>
    <property type="match status" value="1"/>
</dbReference>
<dbReference type="Gene3D" id="1.10.10.10">
    <property type="entry name" value="Winged helix-like DNA-binding domain superfamily/Winged helix DNA-binding domain"/>
    <property type="match status" value="1"/>
</dbReference>
<dbReference type="InterPro" id="IPR050661">
    <property type="entry name" value="BglG_antiterminators"/>
</dbReference>
<accession>A0A0L9YCM0</accession>
<evidence type="ECO:0000313" key="8">
    <source>
        <dbReference type="EMBL" id="NFF89327.1"/>
    </source>
</evidence>
<comment type="caution">
    <text evidence="8">The sequence shown here is derived from an EMBL/GenBank/DDBJ whole genome shotgun (WGS) entry which is preliminary data.</text>
</comment>
<dbReference type="CDD" id="cd05568">
    <property type="entry name" value="PTS_IIB_bgl_like"/>
    <property type="match status" value="1"/>
</dbReference>
<dbReference type="AlphaFoldDB" id="A0A0L9YCM0"/>
<keyword evidence="3" id="KW-0805">Transcription regulation</keyword>
<dbReference type="SUPFAM" id="SSF46785">
    <property type="entry name" value="Winged helix' DNA-binding domain"/>
    <property type="match status" value="1"/>
</dbReference>
<evidence type="ECO:0000256" key="4">
    <source>
        <dbReference type="ARBA" id="ARBA00023163"/>
    </source>
</evidence>
<dbReference type="InterPro" id="IPR036390">
    <property type="entry name" value="WH_DNA-bd_sf"/>
</dbReference>
<gene>
    <name evidence="8" type="ORF">FC774_15860</name>
    <name evidence="9" type="ORF">FDB51_14570</name>
</gene>
<dbReference type="Gene3D" id="3.40.50.2300">
    <property type="match status" value="1"/>
</dbReference>
<evidence type="ECO:0000313" key="10">
    <source>
        <dbReference type="Proteomes" id="UP000473681"/>
    </source>
</evidence>
<dbReference type="InterPro" id="IPR002178">
    <property type="entry name" value="PTS_EIIA_type-2_dom"/>
</dbReference>
<evidence type="ECO:0000256" key="2">
    <source>
        <dbReference type="ARBA" id="ARBA00022737"/>
    </source>
</evidence>
<dbReference type="PROSITE" id="PS51099">
    <property type="entry name" value="PTS_EIIB_TYPE_2"/>
    <property type="match status" value="1"/>
</dbReference>